<sequence>MPTEFDLSSLTINGGANGSAQISDSRIELSAGPDTDWFHHPAEEFRKANVISVARTIEIPAFSVIARVSVGFKSSYDAGAIFLKCDDENWAKIAFELSGAGKPTIVSVVTRGISDDSDGPVWLGESVWLRLSCDGETIAFHFSEDGKFWNFQRWFSLPGLAKRPLTIGFGAQSPTGDGCVASFEGIELRPGQITNLRDGS</sequence>
<dbReference type="HOGENOM" id="CLU_082825_1_0_5"/>
<reference evidence="1 2" key="1">
    <citation type="journal article" date="2014" name="BMC Genomics">
        <title>Architecture and functions of a multipartite genome of the methylotrophic bacterium Paracoccus aminophilus JCM 7686, containing primary and secondary chromids.</title>
        <authorList>
            <person name="Dziewit L."/>
            <person name="Czarnecki J."/>
            <person name="Wibberg D."/>
            <person name="Radlinska M."/>
            <person name="Mrozek P."/>
            <person name="Szymczak M."/>
            <person name="Schluter A."/>
            <person name="Puhler A."/>
            <person name="Bartosik D."/>
        </authorList>
    </citation>
    <scope>NUCLEOTIDE SEQUENCE [LARGE SCALE GENOMIC DNA]</scope>
    <source>
        <strain evidence="1">JCM 7686</strain>
    </source>
</reference>
<dbReference type="RefSeq" id="WP_020950533.1">
    <property type="nucleotide sequence ID" value="NC_022041.1"/>
</dbReference>
<dbReference type="PANTHER" id="PTHR35332">
    <property type="entry name" value="REGULATION OF ENOLASE PROTEIN 1"/>
    <property type="match status" value="1"/>
</dbReference>
<dbReference type="SUPFAM" id="SSF49899">
    <property type="entry name" value="Concanavalin A-like lectins/glucanases"/>
    <property type="match status" value="1"/>
</dbReference>
<organism evidence="1 2">
    <name type="scientific">Paracoccus aminophilus JCM 7686</name>
    <dbReference type="NCBI Taxonomy" id="1367847"/>
    <lineage>
        <taxon>Bacteria</taxon>
        <taxon>Pseudomonadati</taxon>
        <taxon>Pseudomonadota</taxon>
        <taxon>Alphaproteobacteria</taxon>
        <taxon>Rhodobacterales</taxon>
        <taxon>Paracoccaceae</taxon>
        <taxon>Paracoccus</taxon>
    </lineage>
</organism>
<dbReference type="OrthoDB" id="9808724at2"/>
<dbReference type="PANTHER" id="PTHR35332:SF2">
    <property type="entry name" value="REGULATION OF ENOLASE PROTEIN 1"/>
    <property type="match status" value="1"/>
</dbReference>
<protein>
    <recommendedName>
        <fullName evidence="3">DUF1349 domain-containing protein</fullName>
    </recommendedName>
</protein>
<dbReference type="eggNOG" id="COG3506">
    <property type="taxonomic scope" value="Bacteria"/>
</dbReference>
<dbReference type="EMBL" id="CP006650">
    <property type="protein sequence ID" value="AGT08895.1"/>
    <property type="molecule type" value="Genomic_DNA"/>
</dbReference>
<dbReference type="InterPro" id="IPR009784">
    <property type="entry name" value="DUF1349"/>
</dbReference>
<keyword evidence="2" id="KW-1185">Reference proteome</keyword>
<evidence type="ECO:0008006" key="3">
    <source>
        <dbReference type="Google" id="ProtNLM"/>
    </source>
</evidence>
<dbReference type="KEGG" id="pami:JCM7686_1794"/>
<dbReference type="Gene3D" id="2.60.120.200">
    <property type="match status" value="1"/>
</dbReference>
<dbReference type="STRING" id="1367847.JCM7686_1794"/>
<gene>
    <name evidence="1" type="ORF">JCM7686_1794</name>
</gene>
<dbReference type="AlphaFoldDB" id="S5XZM6"/>
<dbReference type="Pfam" id="PF07081">
    <property type="entry name" value="DUF1349"/>
    <property type="match status" value="1"/>
</dbReference>
<dbReference type="PATRIC" id="fig|1367847.3.peg.1778"/>
<evidence type="ECO:0000313" key="1">
    <source>
        <dbReference type="EMBL" id="AGT08895.1"/>
    </source>
</evidence>
<dbReference type="InterPro" id="IPR013320">
    <property type="entry name" value="ConA-like_dom_sf"/>
</dbReference>
<accession>S5XZM6</accession>
<evidence type="ECO:0000313" key="2">
    <source>
        <dbReference type="Proteomes" id="UP000015480"/>
    </source>
</evidence>
<dbReference type="Proteomes" id="UP000015480">
    <property type="component" value="Chromosome"/>
</dbReference>
<name>S5XZM6_PARAH</name>
<proteinExistence type="predicted"/>